<dbReference type="EMBL" id="JARTFS010000001">
    <property type="protein sequence ID" value="MED4399937.1"/>
    <property type="molecule type" value="Genomic_DNA"/>
</dbReference>
<reference evidence="2 3" key="1">
    <citation type="submission" date="2023-03" db="EMBL/GenBank/DDBJ databases">
        <title>Bacillus Genome Sequencing.</title>
        <authorList>
            <person name="Dunlap C."/>
        </authorList>
    </citation>
    <scope>NUCLEOTIDE SEQUENCE [LARGE SCALE GENOMIC DNA]</scope>
    <source>
        <strain evidence="2 3">NRS-1717</strain>
    </source>
</reference>
<evidence type="ECO:0000256" key="1">
    <source>
        <dbReference type="PROSITE-ProRule" id="PRU00339"/>
    </source>
</evidence>
<sequence length="106" mass="12591">MKRKAIKVMKEAVDRPFSKLKIGSGYIYIGLMYRKLKELNLANENFESALSLCKDEQYPYSPNFKIIIKSFVENNESEKALKWLNDLIERESYDRKFSKLKKMKLD</sequence>
<organism evidence="2 3">
    <name type="scientific">Metabacillus fastidiosus</name>
    <dbReference type="NCBI Taxonomy" id="1458"/>
    <lineage>
        <taxon>Bacteria</taxon>
        <taxon>Bacillati</taxon>
        <taxon>Bacillota</taxon>
        <taxon>Bacilli</taxon>
        <taxon>Bacillales</taxon>
        <taxon>Bacillaceae</taxon>
        <taxon>Metabacillus</taxon>
    </lineage>
</organism>
<dbReference type="InterPro" id="IPR011990">
    <property type="entry name" value="TPR-like_helical_dom_sf"/>
</dbReference>
<dbReference type="SUPFAM" id="SSF81901">
    <property type="entry name" value="HCP-like"/>
    <property type="match status" value="1"/>
</dbReference>
<dbReference type="InterPro" id="IPR019734">
    <property type="entry name" value="TPR_rpt"/>
</dbReference>
<dbReference type="PROSITE" id="PS50005">
    <property type="entry name" value="TPR"/>
    <property type="match status" value="1"/>
</dbReference>
<name>A0ABU6NS21_9BACI</name>
<accession>A0ABU6NS21</accession>
<evidence type="ECO:0000313" key="3">
    <source>
        <dbReference type="Proteomes" id="UP001342826"/>
    </source>
</evidence>
<dbReference type="Proteomes" id="UP001342826">
    <property type="component" value="Unassembled WGS sequence"/>
</dbReference>
<comment type="caution">
    <text evidence="2">The sequence shown here is derived from an EMBL/GenBank/DDBJ whole genome shotgun (WGS) entry which is preliminary data.</text>
</comment>
<evidence type="ECO:0008006" key="4">
    <source>
        <dbReference type="Google" id="ProtNLM"/>
    </source>
</evidence>
<feature type="repeat" description="TPR" evidence="1">
    <location>
        <begin position="23"/>
        <end position="56"/>
    </location>
</feature>
<gene>
    <name evidence="2" type="ORF">P9271_00995</name>
</gene>
<keyword evidence="1" id="KW-0802">TPR repeat</keyword>
<keyword evidence="3" id="KW-1185">Reference proteome</keyword>
<protein>
    <recommendedName>
        <fullName evidence="4">Tetratricopeptide repeat protein</fullName>
    </recommendedName>
</protein>
<dbReference type="Gene3D" id="1.25.40.10">
    <property type="entry name" value="Tetratricopeptide repeat domain"/>
    <property type="match status" value="1"/>
</dbReference>
<proteinExistence type="predicted"/>
<dbReference type="RefSeq" id="WP_328014634.1">
    <property type="nucleotide sequence ID" value="NZ_JARTFS010000001.1"/>
</dbReference>
<evidence type="ECO:0000313" key="2">
    <source>
        <dbReference type="EMBL" id="MED4399937.1"/>
    </source>
</evidence>